<dbReference type="RefSeq" id="WP_380887237.1">
    <property type="nucleotide sequence ID" value="NZ_JBHUDY010000001.1"/>
</dbReference>
<comment type="caution">
    <text evidence="1">The sequence shown here is derived from an EMBL/GenBank/DDBJ whole genome shotgun (WGS) entry which is preliminary data.</text>
</comment>
<dbReference type="Proteomes" id="UP001597115">
    <property type="component" value="Unassembled WGS sequence"/>
</dbReference>
<protein>
    <recommendedName>
        <fullName evidence="3">Tetratricopeptide repeat protein</fullName>
    </recommendedName>
</protein>
<gene>
    <name evidence="1" type="ORF">ACFSCW_04280</name>
</gene>
<evidence type="ECO:0000313" key="1">
    <source>
        <dbReference type="EMBL" id="MFD1611014.1"/>
    </source>
</evidence>
<keyword evidence="2" id="KW-1185">Reference proteome</keyword>
<dbReference type="PANTHER" id="PTHR35807">
    <property type="entry name" value="TRANSCRIPTIONAL REGULATOR REDD-RELATED"/>
    <property type="match status" value="1"/>
</dbReference>
<dbReference type="Gene3D" id="1.10.10.10">
    <property type="entry name" value="Winged helix-like DNA-binding domain superfamily/Winged helix DNA-binding domain"/>
    <property type="match status" value="1"/>
</dbReference>
<dbReference type="EMBL" id="JBHUDY010000001">
    <property type="protein sequence ID" value="MFD1611014.1"/>
    <property type="molecule type" value="Genomic_DNA"/>
</dbReference>
<dbReference type="SUPFAM" id="SSF48452">
    <property type="entry name" value="TPR-like"/>
    <property type="match status" value="1"/>
</dbReference>
<sequence>MASRVVDKEVAHCVSIRCWGDFAIADAQTGAEVRPRGRKARALLAYLALHPGRAISREKLIGLLWGDRAEEQARGSLRQTLFELRSLSHGDNPLLQVDRETIAIDPDAVETEIDRMQALLDGGDFEGLLAALPQPDDTLFANLDGIDPAFDDWLRVERVRHHDELVAMLSDASAGAVAAGKSRLGRIFHGRLTELGERPEGDLRTEATPRQPAALLQPPARQAYWRAAAIPALLILTAGFAGSSVWWMSRPSSGAEALHQEAYGLYASARGMVRKRNAELRPAIEMLRRAVAIDPEFAPAWAELAIATGMGAEGQQALEAERHARRALAIDPNLADAHAALGMIAEFRGPEAFAHLKRAAELDPHNAQIQYWLSNYYANELDFGNRLAALRKTVAIDPFWPRGVNEAALAAWDMGYRDEAARYVQRLTQSDPAAAFDCDYKLDLAGGSYAAIAKGIAQKRQQEDFPAGADVKLGSVLLILGYSEPARLLLRLPKYQWEVAGNGPILPATFRRLEASSTIDPIIANHLLMIAMQRLLFEKRGAEIASAFDDGRGQIAMLASETADPSSLVEFAPDTALALRSIGRHKEASILLGKADTSVRKALARGPVPAHFLMMAAKLRAVQGRRDEALALLKTAADRGWRYAPLTPRPDLAGIYAFRELHGDPRFEAIRQEQLDHIDRERQAVGAVPV</sequence>
<dbReference type="InterPro" id="IPR051677">
    <property type="entry name" value="AfsR-DnrI-RedD_regulator"/>
</dbReference>
<proteinExistence type="predicted"/>
<reference evidence="2" key="1">
    <citation type="journal article" date="2019" name="Int. J. Syst. Evol. Microbiol.">
        <title>The Global Catalogue of Microorganisms (GCM) 10K type strain sequencing project: providing services to taxonomists for standard genome sequencing and annotation.</title>
        <authorList>
            <consortium name="The Broad Institute Genomics Platform"/>
            <consortium name="The Broad Institute Genome Sequencing Center for Infectious Disease"/>
            <person name="Wu L."/>
            <person name="Ma J."/>
        </authorList>
    </citation>
    <scope>NUCLEOTIDE SEQUENCE [LARGE SCALE GENOMIC DNA]</scope>
    <source>
        <strain evidence="2">CGMCC 1.16275</strain>
    </source>
</reference>
<accession>A0ABW4I1N0</accession>
<dbReference type="InterPro" id="IPR016032">
    <property type="entry name" value="Sig_transdc_resp-reg_C-effctor"/>
</dbReference>
<dbReference type="SUPFAM" id="SSF46894">
    <property type="entry name" value="C-terminal effector domain of the bipartite response regulators"/>
    <property type="match status" value="1"/>
</dbReference>
<dbReference type="Gene3D" id="1.25.40.10">
    <property type="entry name" value="Tetratricopeptide repeat domain"/>
    <property type="match status" value="2"/>
</dbReference>
<organism evidence="1 2">
    <name type="scientific">Sphingomonas tabacisoli</name>
    <dbReference type="NCBI Taxonomy" id="2249466"/>
    <lineage>
        <taxon>Bacteria</taxon>
        <taxon>Pseudomonadati</taxon>
        <taxon>Pseudomonadota</taxon>
        <taxon>Alphaproteobacteria</taxon>
        <taxon>Sphingomonadales</taxon>
        <taxon>Sphingomonadaceae</taxon>
        <taxon>Sphingomonas</taxon>
    </lineage>
</organism>
<dbReference type="InterPro" id="IPR011990">
    <property type="entry name" value="TPR-like_helical_dom_sf"/>
</dbReference>
<dbReference type="InterPro" id="IPR036388">
    <property type="entry name" value="WH-like_DNA-bd_sf"/>
</dbReference>
<evidence type="ECO:0008006" key="3">
    <source>
        <dbReference type="Google" id="ProtNLM"/>
    </source>
</evidence>
<evidence type="ECO:0000313" key="2">
    <source>
        <dbReference type="Proteomes" id="UP001597115"/>
    </source>
</evidence>
<name>A0ABW4I1N0_9SPHN</name>